<dbReference type="AlphaFoldDB" id="A0A382AW44"/>
<evidence type="ECO:0000313" key="3">
    <source>
        <dbReference type="EMBL" id="SVB05541.1"/>
    </source>
</evidence>
<feature type="transmembrane region" description="Helical" evidence="1">
    <location>
        <begin position="70"/>
        <end position="95"/>
    </location>
</feature>
<protein>
    <recommendedName>
        <fullName evidence="2">DUF112 domain-containing protein</fullName>
    </recommendedName>
</protein>
<dbReference type="Pfam" id="PF01970">
    <property type="entry name" value="TctA"/>
    <property type="match status" value="1"/>
</dbReference>
<feature type="transmembrane region" description="Helical" evidence="1">
    <location>
        <begin position="167"/>
        <end position="187"/>
    </location>
</feature>
<dbReference type="PANTHER" id="PTHR35342">
    <property type="entry name" value="TRICARBOXYLIC TRANSPORT PROTEIN"/>
    <property type="match status" value="1"/>
</dbReference>
<dbReference type="InterPro" id="IPR002823">
    <property type="entry name" value="DUF112_TM"/>
</dbReference>
<feature type="transmembrane region" description="Helical" evidence="1">
    <location>
        <begin position="144"/>
        <end position="160"/>
    </location>
</feature>
<feature type="non-terminal residue" evidence="3">
    <location>
        <position position="459"/>
    </location>
</feature>
<proteinExistence type="predicted"/>
<feature type="non-terminal residue" evidence="3">
    <location>
        <position position="1"/>
    </location>
</feature>
<keyword evidence="1" id="KW-0472">Membrane</keyword>
<dbReference type="EMBL" id="UINC01027026">
    <property type="protein sequence ID" value="SVB05541.1"/>
    <property type="molecule type" value="Genomic_DNA"/>
</dbReference>
<gene>
    <name evidence="3" type="ORF">METZ01_LOCUS158395</name>
</gene>
<evidence type="ECO:0000259" key="2">
    <source>
        <dbReference type="Pfam" id="PF01970"/>
    </source>
</evidence>
<keyword evidence="1" id="KW-0812">Transmembrane</keyword>
<reference evidence="3" key="1">
    <citation type="submission" date="2018-05" db="EMBL/GenBank/DDBJ databases">
        <authorList>
            <person name="Lanie J.A."/>
            <person name="Ng W.-L."/>
            <person name="Kazmierczak K.M."/>
            <person name="Andrzejewski T.M."/>
            <person name="Davidsen T.M."/>
            <person name="Wayne K.J."/>
            <person name="Tettelin H."/>
            <person name="Glass J.I."/>
            <person name="Rusch D."/>
            <person name="Podicherti R."/>
            <person name="Tsui H.-C.T."/>
            <person name="Winkler M.E."/>
        </authorList>
    </citation>
    <scope>NUCLEOTIDE SEQUENCE</scope>
</reference>
<evidence type="ECO:0000256" key="1">
    <source>
        <dbReference type="SAM" id="Phobius"/>
    </source>
</evidence>
<name>A0A382AW44_9ZZZZ</name>
<organism evidence="3">
    <name type="scientific">marine metagenome</name>
    <dbReference type="NCBI Taxonomy" id="408172"/>
    <lineage>
        <taxon>unclassified sequences</taxon>
        <taxon>metagenomes</taxon>
        <taxon>ecological metagenomes</taxon>
    </lineage>
</organism>
<sequence>MEDVVRGLLLILELENILLIFAGVLIGVLVGALPGLSSPMAIALLLPFTISLDPVASICMMAALYCAGTFGGSITAILINAPGAPPAVATALDGYQMAKKGEPGRALGLAAIASVLGGTFAIVIFLFATPLLAEVALKFGPVEYFGLALFALSMLAAMSGKSSIRNLIAGVLGVLVSTVGVHLATGVERFDFGIAELTEGIKFVPVLIGLFAMSELLTQSRTLNTAVERMSAKTLRLPTIAELKSLKGTILRSSGLGTFIGILPAEGSTVAAMMGYNEAKRWSKTPEKFGTGCAEGIVGPEAANNAAAGGAMVPTLALGIPGSGTTALILAALVMHGFRPGPYLIIETPHFVYAIFGAMLFANFAFLGIGLVGAKLFSYVTFIPKRFLWPSVFVFSLIGSYAYSSAIFDVWVVLLSGIIGYFGLRNGFSPAPFVMGLILGKMVEETFTQSMVIYDSSFM</sequence>
<feature type="domain" description="DUF112" evidence="2">
    <location>
        <begin position="17"/>
        <end position="434"/>
    </location>
</feature>
<accession>A0A382AW44</accession>
<feature type="transmembrane region" description="Helical" evidence="1">
    <location>
        <begin position="386"/>
        <end position="404"/>
    </location>
</feature>
<dbReference type="PANTHER" id="PTHR35342:SF5">
    <property type="entry name" value="TRICARBOXYLIC TRANSPORT PROTEIN"/>
    <property type="match status" value="1"/>
</dbReference>
<feature type="transmembrane region" description="Helical" evidence="1">
    <location>
        <begin position="43"/>
        <end position="64"/>
    </location>
</feature>
<feature type="transmembrane region" description="Helical" evidence="1">
    <location>
        <begin position="107"/>
        <end position="132"/>
    </location>
</feature>
<feature type="transmembrane region" description="Helical" evidence="1">
    <location>
        <begin position="17"/>
        <end position="36"/>
    </location>
</feature>
<keyword evidence="1" id="KW-1133">Transmembrane helix</keyword>
<feature type="transmembrane region" description="Helical" evidence="1">
    <location>
        <begin position="316"/>
        <end position="338"/>
    </location>
</feature>
<feature type="transmembrane region" description="Helical" evidence="1">
    <location>
        <begin position="350"/>
        <end position="374"/>
    </location>
</feature>